<name>Q54L29_DICDI</name>
<dbReference type="GeneID" id="8625873"/>
<organism evidence="1 2">
    <name type="scientific">Dictyostelium discoideum</name>
    <name type="common">Social amoeba</name>
    <dbReference type="NCBI Taxonomy" id="44689"/>
    <lineage>
        <taxon>Eukaryota</taxon>
        <taxon>Amoebozoa</taxon>
        <taxon>Evosea</taxon>
        <taxon>Eumycetozoa</taxon>
        <taxon>Dictyostelia</taxon>
        <taxon>Dictyosteliales</taxon>
        <taxon>Dictyosteliaceae</taxon>
        <taxon>Dictyostelium</taxon>
    </lineage>
</organism>
<dbReference type="KEGG" id="ddi:DDB_G0286965"/>
<evidence type="ECO:0000313" key="2">
    <source>
        <dbReference type="Proteomes" id="UP000002195"/>
    </source>
</evidence>
<dbReference type="HOGENOM" id="CLU_2325114_0_0_1"/>
<protein>
    <submittedName>
        <fullName evidence="1">Uncharacterized protein</fullName>
    </submittedName>
</protein>
<dbReference type="AlphaFoldDB" id="Q54L29"/>
<dbReference type="EMBL" id="AAFI02000092">
    <property type="protein sequence ID" value="EAL63980.1"/>
    <property type="molecule type" value="Genomic_DNA"/>
</dbReference>
<dbReference type="RefSeq" id="XP_637474.1">
    <property type="nucleotide sequence ID" value="XM_632382.1"/>
</dbReference>
<comment type="caution">
    <text evidence="1">The sequence shown here is derived from an EMBL/GenBank/DDBJ whole genome shotgun (WGS) entry which is preliminary data.</text>
</comment>
<accession>Q54L29</accession>
<dbReference type="InParanoid" id="Q54L29"/>
<dbReference type="dictyBase" id="DDB_G0286965"/>
<keyword evidence="2" id="KW-1185">Reference proteome</keyword>
<evidence type="ECO:0000313" key="1">
    <source>
        <dbReference type="EMBL" id="EAL63980.1"/>
    </source>
</evidence>
<sequence>MEENCLPKKLKRFEMSDSYSRLIKFPPSLSRLSIGKEFTHFPINKILSNDGNSLEFLDLTRAKHFDGNFKDLSKSIKTLSLSLDNIFRGTIDNKNFIPI</sequence>
<proteinExistence type="predicted"/>
<dbReference type="Proteomes" id="UP000002195">
    <property type="component" value="Unassembled WGS sequence"/>
</dbReference>
<dbReference type="VEuPathDB" id="AmoebaDB:DDB_G0286965"/>
<gene>
    <name evidence="1" type="ORF">DDB_G0286965</name>
</gene>
<reference evidence="1 2" key="1">
    <citation type="journal article" date="2005" name="Nature">
        <title>The genome of the social amoeba Dictyostelium discoideum.</title>
        <authorList>
            <consortium name="The Dictyostelium discoideum Sequencing Consortium"/>
            <person name="Eichinger L."/>
            <person name="Pachebat J.A."/>
            <person name="Glockner G."/>
            <person name="Rajandream M.A."/>
            <person name="Sucgang R."/>
            <person name="Berriman M."/>
            <person name="Song J."/>
            <person name="Olsen R."/>
            <person name="Szafranski K."/>
            <person name="Xu Q."/>
            <person name="Tunggal B."/>
            <person name="Kummerfeld S."/>
            <person name="Madera M."/>
            <person name="Konfortov B.A."/>
            <person name="Rivero F."/>
            <person name="Bankier A.T."/>
            <person name="Lehmann R."/>
            <person name="Hamlin N."/>
            <person name="Davies R."/>
            <person name="Gaudet P."/>
            <person name="Fey P."/>
            <person name="Pilcher K."/>
            <person name="Chen G."/>
            <person name="Saunders D."/>
            <person name="Sodergren E."/>
            <person name="Davis P."/>
            <person name="Kerhornou A."/>
            <person name="Nie X."/>
            <person name="Hall N."/>
            <person name="Anjard C."/>
            <person name="Hemphill L."/>
            <person name="Bason N."/>
            <person name="Farbrother P."/>
            <person name="Desany B."/>
            <person name="Just E."/>
            <person name="Morio T."/>
            <person name="Rost R."/>
            <person name="Churcher C."/>
            <person name="Cooper J."/>
            <person name="Haydock S."/>
            <person name="van Driessche N."/>
            <person name="Cronin A."/>
            <person name="Goodhead I."/>
            <person name="Muzny D."/>
            <person name="Mourier T."/>
            <person name="Pain A."/>
            <person name="Lu M."/>
            <person name="Harper D."/>
            <person name="Lindsay R."/>
            <person name="Hauser H."/>
            <person name="James K."/>
            <person name="Quiles M."/>
            <person name="Madan Babu M."/>
            <person name="Saito T."/>
            <person name="Buchrieser C."/>
            <person name="Wardroper A."/>
            <person name="Felder M."/>
            <person name="Thangavelu M."/>
            <person name="Johnson D."/>
            <person name="Knights A."/>
            <person name="Loulseged H."/>
            <person name="Mungall K."/>
            <person name="Oliver K."/>
            <person name="Price C."/>
            <person name="Quail M.A."/>
            <person name="Urushihara H."/>
            <person name="Hernandez J."/>
            <person name="Rabbinowitsch E."/>
            <person name="Steffen D."/>
            <person name="Sanders M."/>
            <person name="Ma J."/>
            <person name="Kohara Y."/>
            <person name="Sharp S."/>
            <person name="Simmonds M."/>
            <person name="Spiegler S."/>
            <person name="Tivey A."/>
            <person name="Sugano S."/>
            <person name="White B."/>
            <person name="Walker D."/>
            <person name="Woodward J."/>
            <person name="Winckler T."/>
            <person name="Tanaka Y."/>
            <person name="Shaulsky G."/>
            <person name="Schleicher M."/>
            <person name="Weinstock G."/>
            <person name="Rosenthal A."/>
            <person name="Cox E.C."/>
            <person name="Chisholm R.L."/>
            <person name="Gibbs R."/>
            <person name="Loomis W.F."/>
            <person name="Platzer M."/>
            <person name="Kay R.R."/>
            <person name="Williams J."/>
            <person name="Dear P.H."/>
            <person name="Noegel A.A."/>
            <person name="Barrell B."/>
            <person name="Kuspa A."/>
        </authorList>
    </citation>
    <scope>NUCLEOTIDE SEQUENCE [LARGE SCALE GENOMIC DNA]</scope>
    <source>
        <strain evidence="1 2">AX4</strain>
    </source>
</reference>
<dbReference type="PaxDb" id="44689-DDB0215713"/>